<comment type="caution">
    <text evidence="2">The sequence shown here is derived from an EMBL/GenBank/DDBJ whole genome shotgun (WGS) entry which is preliminary data.</text>
</comment>
<organism evidence="2 3">
    <name type="scientific">Diversispora epigaea</name>
    <dbReference type="NCBI Taxonomy" id="1348612"/>
    <lineage>
        <taxon>Eukaryota</taxon>
        <taxon>Fungi</taxon>
        <taxon>Fungi incertae sedis</taxon>
        <taxon>Mucoromycota</taxon>
        <taxon>Glomeromycotina</taxon>
        <taxon>Glomeromycetes</taxon>
        <taxon>Diversisporales</taxon>
        <taxon>Diversisporaceae</taxon>
        <taxon>Diversispora</taxon>
    </lineage>
</organism>
<feature type="domain" description="DUF6570" evidence="1">
    <location>
        <begin position="8"/>
        <end position="69"/>
    </location>
</feature>
<dbReference type="OrthoDB" id="3235800at2759"/>
<sequence>MGYICINLIQLNNRRHTHHKLKGHVITFTQELTSLSGILPLPVYQLCDHLKVVFVGDGQPSDEQLKKVLCEWPIESPLAGYIQAKVLPYIGSWIQFSPAIISNLCNDSIEQPQPMVSTHIFKMDNAYASFEWMVYIIM</sequence>
<dbReference type="Proteomes" id="UP000266861">
    <property type="component" value="Unassembled WGS sequence"/>
</dbReference>
<reference evidence="2 3" key="1">
    <citation type="submission" date="2018-08" db="EMBL/GenBank/DDBJ databases">
        <title>Genome and evolution of the arbuscular mycorrhizal fungus Diversispora epigaea (formerly Glomus versiforme) and its bacterial endosymbionts.</title>
        <authorList>
            <person name="Sun X."/>
            <person name="Fei Z."/>
            <person name="Harrison M."/>
        </authorList>
    </citation>
    <scope>NUCLEOTIDE SEQUENCE [LARGE SCALE GENOMIC DNA]</scope>
    <source>
        <strain evidence="2 3">IT104</strain>
    </source>
</reference>
<evidence type="ECO:0000313" key="3">
    <source>
        <dbReference type="Proteomes" id="UP000266861"/>
    </source>
</evidence>
<dbReference type="InterPro" id="IPR046700">
    <property type="entry name" value="DUF6570"/>
</dbReference>
<dbReference type="Pfam" id="PF20209">
    <property type="entry name" value="DUF6570"/>
    <property type="match status" value="1"/>
</dbReference>
<protein>
    <recommendedName>
        <fullName evidence="1">DUF6570 domain-containing protein</fullName>
    </recommendedName>
</protein>
<evidence type="ECO:0000313" key="2">
    <source>
        <dbReference type="EMBL" id="RHZ80040.1"/>
    </source>
</evidence>
<name>A0A397J5A3_9GLOM</name>
<dbReference type="AlphaFoldDB" id="A0A397J5A3"/>
<dbReference type="EMBL" id="PQFF01000130">
    <property type="protein sequence ID" value="RHZ80040.1"/>
    <property type="molecule type" value="Genomic_DNA"/>
</dbReference>
<proteinExistence type="predicted"/>
<keyword evidence="3" id="KW-1185">Reference proteome</keyword>
<gene>
    <name evidence="2" type="ORF">Glove_139g93</name>
</gene>
<accession>A0A397J5A3</accession>
<evidence type="ECO:0000259" key="1">
    <source>
        <dbReference type="Pfam" id="PF20209"/>
    </source>
</evidence>